<sequence length="96" mass="9949">MKIITFAAGVAVGFIIGSRAGRGAYEDLRRKWRGFADSDTVQHVKGDVKDFAGRAASDVGDKVSETVSKVTEKATSKIDEVTGKSGNGSASASPTA</sequence>
<dbReference type="Proteomes" id="UP000589620">
    <property type="component" value="Unassembled WGS sequence"/>
</dbReference>
<feature type="compositionally biased region" description="Polar residues" evidence="1">
    <location>
        <begin position="87"/>
        <end position="96"/>
    </location>
</feature>
<comment type="caution">
    <text evidence="2">The sequence shown here is derived from an EMBL/GenBank/DDBJ whole genome shotgun (WGS) entry which is preliminary data.</text>
</comment>
<evidence type="ECO:0000256" key="1">
    <source>
        <dbReference type="SAM" id="MobiDB-lite"/>
    </source>
</evidence>
<name>A0A852T1B7_9MICO</name>
<evidence type="ECO:0000313" key="3">
    <source>
        <dbReference type="Proteomes" id="UP000589620"/>
    </source>
</evidence>
<gene>
    <name evidence="2" type="ORF">BJ963_002738</name>
</gene>
<keyword evidence="3" id="KW-1185">Reference proteome</keyword>
<dbReference type="EMBL" id="JACCBJ010000001">
    <property type="protein sequence ID" value="NYD75219.1"/>
    <property type="molecule type" value="Genomic_DNA"/>
</dbReference>
<evidence type="ECO:0000313" key="2">
    <source>
        <dbReference type="EMBL" id="NYD75219.1"/>
    </source>
</evidence>
<feature type="region of interest" description="Disordered" evidence="1">
    <location>
        <begin position="76"/>
        <end position="96"/>
    </location>
</feature>
<organism evidence="2 3">
    <name type="scientific">Leifsonia soli</name>
    <dbReference type="NCBI Taxonomy" id="582665"/>
    <lineage>
        <taxon>Bacteria</taxon>
        <taxon>Bacillati</taxon>
        <taxon>Actinomycetota</taxon>
        <taxon>Actinomycetes</taxon>
        <taxon>Micrococcales</taxon>
        <taxon>Microbacteriaceae</taxon>
        <taxon>Leifsonia</taxon>
    </lineage>
</organism>
<accession>A0A852T1B7</accession>
<reference evidence="2 3" key="1">
    <citation type="submission" date="2020-07" db="EMBL/GenBank/DDBJ databases">
        <title>Sequencing the genomes of 1000 actinobacteria strains.</title>
        <authorList>
            <person name="Klenk H.-P."/>
        </authorList>
    </citation>
    <scope>NUCLEOTIDE SEQUENCE [LARGE SCALE GENOMIC DNA]</scope>
    <source>
        <strain evidence="2 3">DSM 23871</strain>
    </source>
</reference>
<protein>
    <submittedName>
        <fullName evidence="2">Gas vesicle protein</fullName>
    </submittedName>
</protein>
<dbReference type="AlphaFoldDB" id="A0A852T1B7"/>
<proteinExistence type="predicted"/>
<dbReference type="RefSeq" id="WP_179457218.1">
    <property type="nucleotide sequence ID" value="NZ_BAAAPX010000001.1"/>
</dbReference>